<evidence type="ECO:0000256" key="8">
    <source>
        <dbReference type="SAM" id="Phobius"/>
    </source>
</evidence>
<keyword evidence="7 8" id="KW-0472">Membrane</keyword>
<evidence type="ECO:0000256" key="3">
    <source>
        <dbReference type="ARBA" id="ARBA00022475"/>
    </source>
</evidence>
<dbReference type="EMBL" id="CP117826">
    <property type="protein sequence ID" value="XCC61179.1"/>
    <property type="molecule type" value="Genomic_DNA"/>
</dbReference>
<evidence type="ECO:0000256" key="7">
    <source>
        <dbReference type="ARBA" id="ARBA00023136"/>
    </source>
</evidence>
<comment type="subcellular location">
    <subcellularLocation>
        <location evidence="1">Cell membrane</location>
        <topology evidence="1">Multi-pass membrane protein</topology>
    </subcellularLocation>
</comment>
<name>A0AAU8A668_9FIRM</name>
<evidence type="ECO:0000256" key="1">
    <source>
        <dbReference type="ARBA" id="ARBA00004651"/>
    </source>
</evidence>
<gene>
    <name evidence="9" type="ORF">PUP29_06445</name>
</gene>
<proteinExistence type="predicted"/>
<feature type="transmembrane region" description="Helical" evidence="8">
    <location>
        <begin position="23"/>
        <end position="42"/>
    </location>
</feature>
<protein>
    <submittedName>
        <fullName evidence="9">ABC transporter permease</fullName>
    </submittedName>
</protein>
<dbReference type="Pfam" id="PF02653">
    <property type="entry name" value="BPD_transp_2"/>
    <property type="match status" value="1"/>
</dbReference>
<evidence type="ECO:0000256" key="2">
    <source>
        <dbReference type="ARBA" id="ARBA00022448"/>
    </source>
</evidence>
<feature type="transmembrane region" description="Helical" evidence="8">
    <location>
        <begin position="79"/>
        <end position="107"/>
    </location>
</feature>
<feature type="transmembrane region" description="Helical" evidence="8">
    <location>
        <begin position="158"/>
        <end position="187"/>
    </location>
</feature>
<evidence type="ECO:0000256" key="5">
    <source>
        <dbReference type="ARBA" id="ARBA00022692"/>
    </source>
</evidence>
<feature type="transmembrane region" description="Helical" evidence="8">
    <location>
        <begin position="300"/>
        <end position="321"/>
    </location>
</feature>
<feature type="transmembrane region" description="Helical" evidence="8">
    <location>
        <begin position="54"/>
        <end position="73"/>
    </location>
</feature>
<evidence type="ECO:0000313" key="9">
    <source>
        <dbReference type="EMBL" id="XCC61179.1"/>
    </source>
</evidence>
<dbReference type="PANTHER" id="PTHR32196">
    <property type="entry name" value="ABC TRANSPORTER PERMEASE PROTEIN YPHD-RELATED-RELATED"/>
    <property type="match status" value="1"/>
</dbReference>
<dbReference type="RefSeq" id="WP_079546671.1">
    <property type="nucleotide sequence ID" value="NZ_CP117826.1"/>
</dbReference>
<feature type="transmembrane region" description="Helical" evidence="8">
    <location>
        <begin position="114"/>
        <end position="138"/>
    </location>
</feature>
<keyword evidence="4" id="KW-0997">Cell inner membrane</keyword>
<keyword evidence="2" id="KW-0813">Transport</keyword>
<feature type="transmembrane region" description="Helical" evidence="8">
    <location>
        <begin position="272"/>
        <end position="294"/>
    </location>
</feature>
<organism evidence="9">
    <name type="scientific">Christensenella massiliensis</name>
    <dbReference type="NCBI Taxonomy" id="1805714"/>
    <lineage>
        <taxon>Bacteria</taxon>
        <taxon>Bacillati</taxon>
        <taxon>Bacillota</taxon>
        <taxon>Clostridia</taxon>
        <taxon>Christensenellales</taxon>
        <taxon>Christensenellaceae</taxon>
        <taxon>Christensenella</taxon>
    </lineage>
</organism>
<dbReference type="GO" id="GO:0022857">
    <property type="term" value="F:transmembrane transporter activity"/>
    <property type="evidence" value="ECO:0007669"/>
    <property type="project" value="InterPro"/>
</dbReference>
<keyword evidence="5 8" id="KW-0812">Transmembrane</keyword>
<dbReference type="PANTHER" id="PTHR32196:SF21">
    <property type="entry name" value="ABC TRANSPORTER PERMEASE PROTEIN YPHD-RELATED"/>
    <property type="match status" value="1"/>
</dbReference>
<keyword evidence="3" id="KW-1003">Cell membrane</keyword>
<dbReference type="InterPro" id="IPR001851">
    <property type="entry name" value="ABC_transp_permease"/>
</dbReference>
<keyword evidence="6 8" id="KW-1133">Transmembrane helix</keyword>
<evidence type="ECO:0000256" key="4">
    <source>
        <dbReference type="ARBA" id="ARBA00022519"/>
    </source>
</evidence>
<dbReference type="AlphaFoldDB" id="A0AAU8A668"/>
<reference evidence="9" key="1">
    <citation type="submission" date="2023-02" db="EMBL/GenBank/DDBJ databases">
        <title>Gut commensal Christensenella minuta modulates host metabolism via a new class of secondary bile acids.</title>
        <authorList>
            <person name="Liu C."/>
        </authorList>
    </citation>
    <scope>NUCLEOTIDE SEQUENCE</scope>
    <source>
        <strain evidence="9">CA70</strain>
    </source>
</reference>
<dbReference type="CDD" id="cd06579">
    <property type="entry name" value="TM_PBP1_transp_AraH_like"/>
    <property type="match status" value="1"/>
</dbReference>
<dbReference type="GO" id="GO:0005886">
    <property type="term" value="C:plasma membrane"/>
    <property type="evidence" value="ECO:0007669"/>
    <property type="project" value="UniProtKB-SubCell"/>
</dbReference>
<sequence>MQKQREELKLKLGVTSFLMEYKVFLVLAVIVVALCCMTPLFWTSQNLFNILRQVTVTTVVAAGFTLVLAIGAIDLSVGSVLGFVGIMMAFMLQAGVPVGVVIIAGVIMGIGTGLLNAFLVTAFKLPAFIVTLAMSSIYRGLCYVTTGMEAVYGLPEDFLFFGQGYVGVVPFPVFIMIATIIVMYIVVNRTAFGRHVIAMGGNEEATRACGINVNRTRYGVFGVIGGCAGLASIILTARSASAQVTAGTNMEMDAIAAVVIGGTSLMGGNANVLGTLAGCLIVGVVNNGLNLMAVDSNWQVVAKGLLILFAVILDSVSAQVFKKSQIKQAAQKSN</sequence>
<evidence type="ECO:0000256" key="6">
    <source>
        <dbReference type="ARBA" id="ARBA00022989"/>
    </source>
</evidence>
<accession>A0AAU8A668</accession>